<dbReference type="InterPro" id="IPR024726">
    <property type="entry name" value="FhuF_C"/>
</dbReference>
<gene>
    <name evidence="2" type="ORF">SAMN06264365_12617</name>
</gene>
<feature type="domain" description="Ferric siderophore reductase C-terminal" evidence="1">
    <location>
        <begin position="222"/>
        <end position="242"/>
    </location>
</feature>
<reference evidence="2 3" key="1">
    <citation type="submission" date="2017-06" db="EMBL/GenBank/DDBJ databases">
        <authorList>
            <person name="Kim H.J."/>
            <person name="Triplett B.A."/>
        </authorList>
    </citation>
    <scope>NUCLEOTIDE SEQUENCE [LARGE SCALE GENOMIC DNA]</scope>
    <source>
        <strain evidence="2 3">DSM 43151</strain>
    </source>
</reference>
<keyword evidence="3" id="KW-1185">Reference proteome</keyword>
<evidence type="ECO:0000313" key="2">
    <source>
        <dbReference type="EMBL" id="SNS84580.1"/>
    </source>
</evidence>
<organism evidence="2 3">
    <name type="scientific">Actinoplanes regularis</name>
    <dbReference type="NCBI Taxonomy" id="52697"/>
    <lineage>
        <taxon>Bacteria</taxon>
        <taxon>Bacillati</taxon>
        <taxon>Actinomycetota</taxon>
        <taxon>Actinomycetes</taxon>
        <taxon>Micromonosporales</taxon>
        <taxon>Micromonosporaceae</taxon>
        <taxon>Actinoplanes</taxon>
    </lineage>
</organism>
<dbReference type="EMBL" id="FZNR01000026">
    <property type="protein sequence ID" value="SNS84580.1"/>
    <property type="molecule type" value="Genomic_DNA"/>
</dbReference>
<sequence>MVSAAEALQVAGRLGPYFAWEPWDGDPAWLPLTELLDERVVTRRVEIARDTLVRMAGLDRAAIGERETASITFLGIASRLLSPLLGAAAAGGALPLPDLDRLWWRPVPGGPIPIAYRELTAMPCAEEPAGAVAARLTETATIALVEPLLETFRIRFALSPQVLWGNVASALGGAAGMIADALPECAGRAAEIVEGTLATAPLRSSAELVRPDPARERWFLVRRNCCLYYRIPGGGTCGDCVLTPPADRQRQWRAVLNRLPAIPPAG</sequence>
<dbReference type="Proteomes" id="UP000198415">
    <property type="component" value="Unassembled WGS sequence"/>
</dbReference>
<accession>A0A239HT94</accession>
<dbReference type="GO" id="GO:0051537">
    <property type="term" value="F:2 iron, 2 sulfur cluster binding"/>
    <property type="evidence" value="ECO:0007669"/>
    <property type="project" value="InterPro"/>
</dbReference>
<name>A0A239HT94_9ACTN</name>
<dbReference type="Pfam" id="PF11575">
    <property type="entry name" value="FhuF_C"/>
    <property type="match status" value="1"/>
</dbReference>
<dbReference type="AlphaFoldDB" id="A0A239HT94"/>
<evidence type="ECO:0000313" key="3">
    <source>
        <dbReference type="Proteomes" id="UP000198415"/>
    </source>
</evidence>
<protein>
    <submittedName>
        <fullName evidence="2">FhuF 2Fe-2S C-terminal domain-containing protein</fullName>
    </submittedName>
</protein>
<dbReference type="RefSeq" id="WP_089298275.1">
    <property type="nucleotide sequence ID" value="NZ_BOMU01000104.1"/>
</dbReference>
<dbReference type="OrthoDB" id="3290158at2"/>
<evidence type="ECO:0000259" key="1">
    <source>
        <dbReference type="Pfam" id="PF11575"/>
    </source>
</evidence>
<proteinExistence type="predicted"/>